<name>A0AAE1DZ26_9GAST</name>
<keyword evidence="2" id="KW-1185">Reference proteome</keyword>
<comment type="caution">
    <text evidence="1">The sequence shown here is derived from an EMBL/GenBank/DDBJ whole genome shotgun (WGS) entry which is preliminary data.</text>
</comment>
<sequence>MMSRGFILDYNLCSKLHSSDLAEDSPIVEDVLKLSSHQYIDDPLYSALKNLHQFHHYNMMSRGFILDYNLCSKLHSSDLAEDSPIVEDVLKLSSHQYIDDPLYSALKNLHQSHHYNMMPRSFILDYNLCSKLHSSDLAEDSPIVEDVLKLSSHQYIDDPLYSALKNLHQFHHYNMMPRSFILDYIIYVASYILPDLAEDSPIVEDVLKLSKSPIHR</sequence>
<reference evidence="1" key="1">
    <citation type="journal article" date="2023" name="G3 (Bethesda)">
        <title>A reference genome for the long-term kleptoplast-retaining sea slug Elysia crispata morphotype clarki.</title>
        <authorList>
            <person name="Eastman K.E."/>
            <person name="Pendleton A.L."/>
            <person name="Shaikh M.A."/>
            <person name="Suttiyut T."/>
            <person name="Ogas R."/>
            <person name="Tomko P."/>
            <person name="Gavelis G."/>
            <person name="Widhalm J.R."/>
            <person name="Wisecaver J.H."/>
        </authorList>
    </citation>
    <scope>NUCLEOTIDE SEQUENCE</scope>
    <source>
        <strain evidence="1">ECLA1</strain>
    </source>
</reference>
<gene>
    <name evidence="1" type="ORF">RRG08_039191</name>
</gene>
<accession>A0AAE1DZ26</accession>
<dbReference type="EMBL" id="JAWDGP010001774">
    <property type="protein sequence ID" value="KAK3788249.1"/>
    <property type="molecule type" value="Genomic_DNA"/>
</dbReference>
<evidence type="ECO:0000313" key="1">
    <source>
        <dbReference type="EMBL" id="KAK3788249.1"/>
    </source>
</evidence>
<dbReference type="Proteomes" id="UP001283361">
    <property type="component" value="Unassembled WGS sequence"/>
</dbReference>
<dbReference type="AlphaFoldDB" id="A0AAE1DZ26"/>
<organism evidence="1 2">
    <name type="scientific">Elysia crispata</name>
    <name type="common">lettuce slug</name>
    <dbReference type="NCBI Taxonomy" id="231223"/>
    <lineage>
        <taxon>Eukaryota</taxon>
        <taxon>Metazoa</taxon>
        <taxon>Spiralia</taxon>
        <taxon>Lophotrochozoa</taxon>
        <taxon>Mollusca</taxon>
        <taxon>Gastropoda</taxon>
        <taxon>Heterobranchia</taxon>
        <taxon>Euthyneura</taxon>
        <taxon>Panpulmonata</taxon>
        <taxon>Sacoglossa</taxon>
        <taxon>Placobranchoidea</taxon>
        <taxon>Plakobranchidae</taxon>
        <taxon>Elysia</taxon>
    </lineage>
</organism>
<protein>
    <submittedName>
        <fullName evidence="1">Uncharacterized protein</fullName>
    </submittedName>
</protein>
<evidence type="ECO:0000313" key="2">
    <source>
        <dbReference type="Proteomes" id="UP001283361"/>
    </source>
</evidence>
<proteinExistence type="predicted"/>